<accession>A0A4Q7WUL7</accession>
<dbReference type="SUPFAM" id="SSF54285">
    <property type="entry name" value="MoaD/ThiS"/>
    <property type="match status" value="1"/>
</dbReference>
<dbReference type="InterPro" id="IPR016155">
    <property type="entry name" value="Mopterin_synth/thiamin_S_b"/>
</dbReference>
<keyword evidence="2" id="KW-1185">Reference proteome</keyword>
<evidence type="ECO:0000313" key="1">
    <source>
        <dbReference type="EMBL" id="RZU14107.1"/>
    </source>
</evidence>
<proteinExistence type="predicted"/>
<dbReference type="Pfam" id="PF02597">
    <property type="entry name" value="ThiS"/>
    <property type="match status" value="1"/>
</dbReference>
<dbReference type="AlphaFoldDB" id="A0A4Q7WUL7"/>
<comment type="caution">
    <text evidence="1">The sequence shown here is derived from an EMBL/GenBank/DDBJ whole genome shotgun (WGS) entry which is preliminary data.</text>
</comment>
<sequence>MPEVTIRYFAAARSAAGESSATAEAGSIRDLVSTVSTDRPELARVLSICTFLLDGERADPATPLQHGALVDALPPFAGG</sequence>
<reference evidence="1 2" key="1">
    <citation type="journal article" date="2015" name="Stand. Genomic Sci.">
        <title>Genomic Encyclopedia of Bacterial and Archaeal Type Strains, Phase III: the genomes of soil and plant-associated and newly described type strains.</title>
        <authorList>
            <person name="Whitman W.B."/>
            <person name="Woyke T."/>
            <person name="Klenk H.P."/>
            <person name="Zhou Y."/>
            <person name="Lilburn T.G."/>
            <person name="Beck B.J."/>
            <person name="De Vos P."/>
            <person name="Vandamme P."/>
            <person name="Eisen J.A."/>
            <person name="Garrity G."/>
            <person name="Hugenholtz P."/>
            <person name="Kyrpides N.C."/>
        </authorList>
    </citation>
    <scope>NUCLEOTIDE SEQUENCE [LARGE SCALE GENOMIC DNA]</scope>
    <source>
        <strain evidence="1 2">VKM Ac-2540</strain>
    </source>
</reference>
<dbReference type="Gene3D" id="3.10.20.30">
    <property type="match status" value="1"/>
</dbReference>
<dbReference type="OrthoDB" id="4331766at2"/>
<dbReference type="InterPro" id="IPR003749">
    <property type="entry name" value="ThiS/MoaD-like"/>
</dbReference>
<name>A0A4Q7WUL7_9ACTN</name>
<protein>
    <submittedName>
        <fullName evidence="1">Molybdopterin converting factor small subunit</fullName>
    </submittedName>
</protein>
<gene>
    <name evidence="1" type="ORF">EV645_4969</name>
</gene>
<dbReference type="EMBL" id="SHKR01000013">
    <property type="protein sequence ID" value="RZU14107.1"/>
    <property type="molecule type" value="Genomic_DNA"/>
</dbReference>
<evidence type="ECO:0000313" key="2">
    <source>
        <dbReference type="Proteomes" id="UP000292027"/>
    </source>
</evidence>
<dbReference type="RefSeq" id="WP_130446284.1">
    <property type="nucleotide sequence ID" value="NZ_SHKR01000013.1"/>
</dbReference>
<organism evidence="1 2">
    <name type="scientific">Kribbella rubisoli</name>
    <dbReference type="NCBI Taxonomy" id="3075929"/>
    <lineage>
        <taxon>Bacteria</taxon>
        <taxon>Bacillati</taxon>
        <taxon>Actinomycetota</taxon>
        <taxon>Actinomycetes</taxon>
        <taxon>Propionibacteriales</taxon>
        <taxon>Kribbellaceae</taxon>
        <taxon>Kribbella</taxon>
    </lineage>
</organism>
<dbReference type="Proteomes" id="UP000292027">
    <property type="component" value="Unassembled WGS sequence"/>
</dbReference>
<dbReference type="InterPro" id="IPR012675">
    <property type="entry name" value="Beta-grasp_dom_sf"/>
</dbReference>